<protein>
    <recommendedName>
        <fullName evidence="3">NOF-FB transposable element protein</fullName>
    </recommendedName>
</protein>
<organism evidence="1 2">
    <name type="scientific">Aphis craccivora</name>
    <name type="common">Cowpea aphid</name>
    <dbReference type="NCBI Taxonomy" id="307492"/>
    <lineage>
        <taxon>Eukaryota</taxon>
        <taxon>Metazoa</taxon>
        <taxon>Ecdysozoa</taxon>
        <taxon>Arthropoda</taxon>
        <taxon>Hexapoda</taxon>
        <taxon>Insecta</taxon>
        <taxon>Pterygota</taxon>
        <taxon>Neoptera</taxon>
        <taxon>Paraneoptera</taxon>
        <taxon>Hemiptera</taxon>
        <taxon>Sternorrhyncha</taxon>
        <taxon>Aphidomorpha</taxon>
        <taxon>Aphidoidea</taxon>
        <taxon>Aphididae</taxon>
        <taxon>Aphidini</taxon>
        <taxon>Aphis</taxon>
        <taxon>Aphis</taxon>
    </lineage>
</organism>
<feature type="non-terminal residue" evidence="1">
    <location>
        <position position="1"/>
    </location>
</feature>
<evidence type="ECO:0000313" key="1">
    <source>
        <dbReference type="EMBL" id="KAF0725327.1"/>
    </source>
</evidence>
<feature type="non-terminal residue" evidence="1">
    <location>
        <position position="839"/>
    </location>
</feature>
<comment type="caution">
    <text evidence="1">The sequence shown here is derived from an EMBL/GenBank/DDBJ whole genome shotgun (WGS) entry which is preliminary data.</text>
</comment>
<proteinExistence type="predicted"/>
<accession>A0A6G0WF49</accession>
<gene>
    <name evidence="1" type="ORF">FWK35_00036499</name>
</gene>
<keyword evidence="2" id="KW-1185">Reference proteome</keyword>
<evidence type="ECO:0008006" key="3">
    <source>
        <dbReference type="Google" id="ProtNLM"/>
    </source>
</evidence>
<reference evidence="1 2" key="1">
    <citation type="submission" date="2019-08" db="EMBL/GenBank/DDBJ databases">
        <title>Whole genome of Aphis craccivora.</title>
        <authorList>
            <person name="Voronova N.V."/>
            <person name="Shulinski R.S."/>
            <person name="Bandarenka Y.V."/>
            <person name="Zhorov D.G."/>
            <person name="Warner D."/>
        </authorList>
    </citation>
    <scope>NUCLEOTIDE SEQUENCE [LARGE SCALE GENOMIC DNA]</scope>
    <source>
        <strain evidence="1">180601</strain>
        <tissue evidence="1">Whole Body</tissue>
    </source>
</reference>
<sequence>ITKKPGRKPTIDHELVFDALVNKKNLLFIDNELKPISDKIWTELSLDLGNKITPNSLYISVYQNRHGWKSRLYDLCGIATFCQTSSFDKKSDTSSSSSTEFNKNKTVFFFTIPYHIFSSIMPCTTRYKKKDSSRSYNILKPYAWADVINDAFIKKHKLPCNFLYKRAKVSIDTNNTKYYITFQGKCKDCGENLFGWCNEKPKEFEPLEINISTKDTRGEELSHSSKRPLMGLKRQTIGENLLTDIPANWRRKNTEEMDFDCTSPPNLYKNNVLSKAKQEYSDKLLKRPKKNVLESLVELKHTSLAGNMWIKSGVNLPNEAVSDYSKALLGAMCKSFCSSNLRSYVQKCFLVLTKSNNDLPPCFLRVDVSHMIKMFCRLQHFCGIRNKRLKEFYVRGFRLLLTSTSLERFKKILKSLMVVILSPTDGWMDENNLQPNPSESSRQYLLSLMKDTASFDDEYINDNISDEYTTIEVLNDEIDAVDTTNFHNQDEVARFVHEIEIESNKDALTAGNRESAYFIPALLKDLKRYCYDFPLWTSVMVDTFKSPYLIATSSSVENDFNKLKNEVLKFSERPMTADRFVIRHIQSIDEHSKLFRSMQLRNTYANINIKNKKNILSECDNNIENSHKKNDQELNHDISDYDYETSFKNDDSNFNESAFTQIEINSIYPQSPNGKRKINKHLFSPVGRKIDIDSYENSDNDIKTLFEFDKNDIHSTKNDLNDSDLNSLETSSCISSDIENWRGKGENPTAQLSLPKKEIERLLNKSLRSKNQTLLINGNMKTPIRINKKRYLVSNTCAFDSVCILIAMAYTDSKDYQKFINKSDNALLTFCKDLAINGP</sequence>
<dbReference type="EMBL" id="VUJU01008823">
    <property type="protein sequence ID" value="KAF0725327.1"/>
    <property type="molecule type" value="Genomic_DNA"/>
</dbReference>
<evidence type="ECO:0000313" key="2">
    <source>
        <dbReference type="Proteomes" id="UP000478052"/>
    </source>
</evidence>
<dbReference type="OrthoDB" id="10055366at2759"/>
<dbReference type="AlphaFoldDB" id="A0A6G0WF49"/>
<name>A0A6G0WF49_APHCR</name>
<dbReference type="Proteomes" id="UP000478052">
    <property type="component" value="Unassembled WGS sequence"/>
</dbReference>